<dbReference type="CDD" id="cd01647">
    <property type="entry name" value="RT_LTR"/>
    <property type="match status" value="1"/>
</dbReference>
<dbReference type="GO" id="GO:0016779">
    <property type="term" value="F:nucleotidyltransferase activity"/>
    <property type="evidence" value="ECO:0007669"/>
    <property type="project" value="UniProtKB-KW"/>
</dbReference>
<dbReference type="Pfam" id="PF17919">
    <property type="entry name" value="RT_RNaseH_2"/>
    <property type="match status" value="1"/>
</dbReference>
<evidence type="ECO:0000256" key="3">
    <source>
        <dbReference type="ARBA" id="ARBA00022722"/>
    </source>
</evidence>
<evidence type="ECO:0000313" key="9">
    <source>
        <dbReference type="EMBL" id="RVW27367.1"/>
    </source>
</evidence>
<dbReference type="CDD" id="cd00303">
    <property type="entry name" value="retropepsin_like"/>
    <property type="match status" value="1"/>
</dbReference>
<keyword evidence="4" id="KW-0378">Hydrolase</keyword>
<feature type="compositionally biased region" description="Basic and acidic residues" evidence="6">
    <location>
        <begin position="311"/>
        <end position="334"/>
    </location>
</feature>
<feature type="compositionally biased region" description="Polar residues" evidence="6">
    <location>
        <begin position="1247"/>
        <end position="1259"/>
    </location>
</feature>
<evidence type="ECO:0000256" key="5">
    <source>
        <dbReference type="ARBA" id="ARBA00023268"/>
    </source>
</evidence>
<dbReference type="Proteomes" id="UP000288805">
    <property type="component" value="Unassembled WGS sequence"/>
</dbReference>
<dbReference type="InterPro" id="IPR050951">
    <property type="entry name" value="Retrovirus_Pol_polyprotein"/>
</dbReference>
<dbReference type="GO" id="GO:0004519">
    <property type="term" value="F:endonuclease activity"/>
    <property type="evidence" value="ECO:0007669"/>
    <property type="project" value="UniProtKB-KW"/>
</dbReference>
<dbReference type="EMBL" id="QGNW01001954">
    <property type="protein sequence ID" value="RVW27367.1"/>
    <property type="molecule type" value="Genomic_DNA"/>
</dbReference>
<sequence length="1259" mass="142666">MEATPEDHHSHHGQQDNPNAFRSMRDRMHPPHMSAPSCIVPPTDQLVIRLHIVPLLPTFHGMEKIHGSYQCLSSPWLDTWLLVSYFYDGMSSSMKQLLETMCGGDFMSKNPEEAMDFLNYVAEVSRGWDESSMGEVGRMKSQPNALNAKAGMYTLNEDIDMKAKVAAMTRRLEELELKKIREVEAVSETPVQVMPCFICQSYEHLVEECPTIPTRNHPNFSWKPRALQYTQPSQASQQASNLEQAIVNLSKIDNLQYSVSRLTNLNIVQEKGRFPSQPHQNPKGIHEVEAHKGESSQVRDVKAMITLRSGKKVELPTPKPHDETESEKKTEKREKIKGKKKGSSGRKEDHDLIVNEDPDKMVINEDVMKKHMPPPFPQALHGKKGNQQCIRNSCSVEASEGQHPIARHDQTSATYAKFLKDLCTIKRGLNVNKKAFLIEQVSAIIQCKSPVKYKYSGYPTISVMIGRKLVEKALLDLGASVNLLPHSVYKQLGLGELKPTSITLSLANRSVKIPRRMIEDVLVQVDNFYYPVDFVVLDTDLIVKGTNYVPIILGRPFLATSNAIINCRNGLMQLTFGNMILELNIFYMCKKPINLEEEEGPEEVYIIDTLVEEHCNQKIQEERIEEILPLFNEEETQEAVKEEAPKLILKPLPKELKYAYLEENKKCPVVISSSLTTPQEECLLEVFRRCKKAIGWKISDLKGISPLVCTHHIYMEEEAKSVRQPQRRLNPHMQEVVRDEVFKLLQADIIYPISDSPWMSPTQVVPKKSGITVVQNDKGEEVATRLTSEIDVEDQEKTTFTCPFGTYAYRRMPFGLCNAPTTFQRCMLSIFNDMVERIMEVFMDDITIYGSAFEECLVNLEAVLNRCIEKDLVLNWEKFHFMVHQGIVLGHIISKKGIEVDKENVELIVNLPSPTTVKGVRKFLGHAGFYRRFIKDFSKLSKSLVKLLVKDAKFQLPFEVMCDASDFAIGVVLGQREDGKPYVIYYASKTLNEAQRNYTTTEKNCWLVDFTLDKFCAYLVGWIVLLQEFNLQIKDKKGVENVVADHLSRLAIMHNSHGLPINDDFPEESLMLLEDAPWYAHIANYLVTGEVPIYGKACHLPVEVEYKLGGQLRSTSAHPTCTLWNISQAIPLHFSHGQDRGAHVASPSTRNPRPKASPMRDSTSEAPQALAIPPSEGGVPSNPLLYRYETRRPPTTPRASTLCPKRSIHRPPAKKAKVLGPEESSTPPQPQSSSTESSDSFWDDSRSNYQVTYGYTTTY</sequence>
<dbReference type="AlphaFoldDB" id="A0A438CVX2"/>
<dbReference type="Pfam" id="PF00078">
    <property type="entry name" value="RVT_1"/>
    <property type="match status" value="1"/>
</dbReference>
<keyword evidence="5" id="KW-0511">Multifunctional enzyme</keyword>
<name>A0A438CVX2_VITVI</name>
<evidence type="ECO:0000259" key="8">
    <source>
        <dbReference type="Pfam" id="PF17919"/>
    </source>
</evidence>
<evidence type="ECO:0000313" key="10">
    <source>
        <dbReference type="Proteomes" id="UP000288805"/>
    </source>
</evidence>
<feature type="region of interest" description="Disordered" evidence="6">
    <location>
        <begin position="273"/>
        <end position="351"/>
    </location>
</feature>
<feature type="domain" description="Reverse transcriptase/retrotransposon-derived protein RNase H-like" evidence="8">
    <location>
        <begin position="936"/>
        <end position="1021"/>
    </location>
</feature>
<proteinExistence type="predicted"/>
<feature type="domain" description="Reverse transcriptase" evidence="7">
    <location>
        <begin position="791"/>
        <end position="893"/>
    </location>
</feature>
<evidence type="ECO:0000256" key="1">
    <source>
        <dbReference type="ARBA" id="ARBA00022679"/>
    </source>
</evidence>
<feature type="region of interest" description="Disordered" evidence="6">
    <location>
        <begin position="1"/>
        <end position="27"/>
    </location>
</feature>
<reference evidence="9 10" key="1">
    <citation type="journal article" date="2018" name="PLoS Genet.">
        <title>Population sequencing reveals clonal diversity and ancestral inbreeding in the grapevine cultivar Chardonnay.</title>
        <authorList>
            <person name="Roach M.J."/>
            <person name="Johnson D.L."/>
            <person name="Bohlmann J."/>
            <person name="van Vuuren H.J."/>
            <person name="Jones S.J."/>
            <person name="Pretorius I.S."/>
            <person name="Schmidt S.A."/>
            <person name="Borneman A.R."/>
        </authorList>
    </citation>
    <scope>NUCLEOTIDE SEQUENCE [LARGE SCALE GENOMIC DNA]</scope>
    <source>
        <strain evidence="10">cv. Chardonnay</strain>
        <tissue evidence="9">Leaf</tissue>
    </source>
</reference>
<gene>
    <name evidence="9" type="primary">pol_35</name>
    <name evidence="9" type="ORF">CK203_109422</name>
</gene>
<feature type="region of interest" description="Disordered" evidence="6">
    <location>
        <begin position="1137"/>
        <end position="1259"/>
    </location>
</feature>
<keyword evidence="2" id="KW-0548">Nucleotidyltransferase</keyword>
<dbReference type="PANTHER" id="PTHR37984">
    <property type="entry name" value="PROTEIN CBG26694"/>
    <property type="match status" value="1"/>
</dbReference>
<dbReference type="CDD" id="cd09274">
    <property type="entry name" value="RNase_HI_RT_Ty3"/>
    <property type="match status" value="1"/>
</dbReference>
<dbReference type="SUPFAM" id="SSF50630">
    <property type="entry name" value="Acid proteases"/>
    <property type="match status" value="1"/>
</dbReference>
<protein>
    <submittedName>
        <fullName evidence="9">Retrovirus-related Pol polyprotein from transposon 17.6</fullName>
    </submittedName>
</protein>
<keyword evidence="3" id="KW-0540">Nuclease</keyword>
<dbReference type="InterPro" id="IPR043502">
    <property type="entry name" value="DNA/RNA_pol_sf"/>
</dbReference>
<organism evidence="9 10">
    <name type="scientific">Vitis vinifera</name>
    <name type="common">Grape</name>
    <dbReference type="NCBI Taxonomy" id="29760"/>
    <lineage>
        <taxon>Eukaryota</taxon>
        <taxon>Viridiplantae</taxon>
        <taxon>Streptophyta</taxon>
        <taxon>Embryophyta</taxon>
        <taxon>Tracheophyta</taxon>
        <taxon>Spermatophyta</taxon>
        <taxon>Magnoliopsida</taxon>
        <taxon>eudicotyledons</taxon>
        <taxon>Gunneridae</taxon>
        <taxon>Pentapetalae</taxon>
        <taxon>rosids</taxon>
        <taxon>Vitales</taxon>
        <taxon>Vitaceae</taxon>
        <taxon>Viteae</taxon>
        <taxon>Vitis</taxon>
    </lineage>
</organism>
<accession>A0A438CVX2</accession>
<dbReference type="SUPFAM" id="SSF56672">
    <property type="entry name" value="DNA/RNA polymerases"/>
    <property type="match status" value="1"/>
</dbReference>
<evidence type="ECO:0000256" key="6">
    <source>
        <dbReference type="SAM" id="MobiDB-lite"/>
    </source>
</evidence>
<dbReference type="Gene3D" id="2.40.70.10">
    <property type="entry name" value="Acid Proteases"/>
    <property type="match status" value="1"/>
</dbReference>
<feature type="compositionally biased region" description="Basic residues" evidence="6">
    <location>
        <begin position="1206"/>
        <end position="1217"/>
    </location>
</feature>
<feature type="compositionally biased region" description="Low complexity" evidence="6">
    <location>
        <begin position="1221"/>
        <end position="1238"/>
    </location>
</feature>
<dbReference type="InterPro" id="IPR000477">
    <property type="entry name" value="RT_dom"/>
</dbReference>
<dbReference type="InterPro" id="IPR021109">
    <property type="entry name" value="Peptidase_aspartic_dom_sf"/>
</dbReference>
<dbReference type="InterPro" id="IPR043128">
    <property type="entry name" value="Rev_trsase/Diguanyl_cyclase"/>
</dbReference>
<evidence type="ECO:0000256" key="4">
    <source>
        <dbReference type="ARBA" id="ARBA00022759"/>
    </source>
</evidence>
<comment type="caution">
    <text evidence="9">The sequence shown here is derived from an EMBL/GenBank/DDBJ whole genome shotgun (WGS) entry which is preliminary data.</text>
</comment>
<dbReference type="Gene3D" id="3.10.10.10">
    <property type="entry name" value="HIV Type 1 Reverse Transcriptase, subunit A, domain 1"/>
    <property type="match status" value="1"/>
</dbReference>
<feature type="compositionally biased region" description="Basic and acidic residues" evidence="6">
    <location>
        <begin position="284"/>
        <end position="302"/>
    </location>
</feature>
<dbReference type="PANTHER" id="PTHR37984:SF5">
    <property type="entry name" value="PROTEIN NYNRIN-LIKE"/>
    <property type="match status" value="1"/>
</dbReference>
<feature type="compositionally biased region" description="Basic residues" evidence="6">
    <location>
        <begin position="335"/>
        <end position="344"/>
    </location>
</feature>
<evidence type="ECO:0000259" key="7">
    <source>
        <dbReference type="Pfam" id="PF00078"/>
    </source>
</evidence>
<dbReference type="Gene3D" id="3.30.70.270">
    <property type="match status" value="2"/>
</dbReference>
<keyword evidence="1" id="KW-0808">Transferase</keyword>
<dbReference type="InterPro" id="IPR041577">
    <property type="entry name" value="RT_RNaseH_2"/>
</dbReference>
<keyword evidence="4" id="KW-0255">Endonuclease</keyword>
<evidence type="ECO:0000256" key="2">
    <source>
        <dbReference type="ARBA" id="ARBA00022695"/>
    </source>
</evidence>